<sequence>MDEILRIKTKVVETARGFGLKSAMQFGTQHGHYPLPDKSQIDADWRRVEPKCDVFISQTAEETARFLVMSPGLMRLRQIPLVKEPQRLWWPLPHTKCKSAMRSGLLRATQKRATMPTLPVGLGQGPQSFWRRPHD</sequence>
<gene>
    <name evidence="2" type="ORF">EI547_19140</name>
</gene>
<reference evidence="2 3" key="1">
    <citation type="submission" date="2020-07" db="EMBL/GenBank/DDBJ databases">
        <title>Halophilic bacteria isolated from french cheeses.</title>
        <authorList>
            <person name="Kothe C.I."/>
            <person name="Farah-Kraiem B."/>
            <person name="Renault P."/>
            <person name="Dridi B."/>
        </authorList>
    </citation>
    <scope>NUCLEOTIDE SEQUENCE [LARGE SCALE GENOMIC DNA]</scope>
    <source>
        <strain evidence="2 3">FME20</strain>
    </source>
</reference>
<organism evidence="2 3">
    <name type="scientific">Halomonas colorata</name>
    <dbReference type="NCBI Taxonomy" id="2742615"/>
    <lineage>
        <taxon>Bacteria</taxon>
        <taxon>Pseudomonadati</taxon>
        <taxon>Pseudomonadota</taxon>
        <taxon>Gammaproteobacteria</taxon>
        <taxon>Oceanospirillales</taxon>
        <taxon>Halomonadaceae</taxon>
        <taxon>Halomonas</taxon>
    </lineage>
</organism>
<dbReference type="Proteomes" id="UP001645038">
    <property type="component" value="Unassembled WGS sequence"/>
</dbReference>
<evidence type="ECO:0000313" key="3">
    <source>
        <dbReference type="Proteomes" id="UP001645038"/>
    </source>
</evidence>
<evidence type="ECO:0000256" key="1">
    <source>
        <dbReference type="SAM" id="MobiDB-lite"/>
    </source>
</evidence>
<keyword evidence="3" id="KW-1185">Reference proteome</keyword>
<proteinExistence type="predicted"/>
<dbReference type="EMBL" id="RRZB01000125">
    <property type="protein sequence ID" value="MBE0465533.1"/>
    <property type="molecule type" value="Genomic_DNA"/>
</dbReference>
<name>A0ABR9G3P6_9GAMM</name>
<comment type="caution">
    <text evidence="2">The sequence shown here is derived from an EMBL/GenBank/DDBJ whole genome shotgun (WGS) entry which is preliminary data.</text>
</comment>
<protein>
    <submittedName>
        <fullName evidence="2">Uncharacterized protein</fullName>
    </submittedName>
</protein>
<evidence type="ECO:0000313" key="2">
    <source>
        <dbReference type="EMBL" id="MBE0465533.1"/>
    </source>
</evidence>
<accession>A0ABR9G3P6</accession>
<dbReference type="RefSeq" id="WP_192539944.1">
    <property type="nucleotide sequence ID" value="NZ_RRZB01000125.1"/>
</dbReference>
<feature type="region of interest" description="Disordered" evidence="1">
    <location>
        <begin position="116"/>
        <end position="135"/>
    </location>
</feature>